<dbReference type="EMBL" id="CP032125">
    <property type="protein sequence ID" value="AXX98109.1"/>
    <property type="molecule type" value="Genomic_DNA"/>
</dbReference>
<protein>
    <submittedName>
        <fullName evidence="3">PepSY domain-containing protein</fullName>
    </submittedName>
</protein>
<dbReference type="Proteomes" id="UP000261704">
    <property type="component" value="Chromosome"/>
</dbReference>
<accession>A0A347UGY1</accession>
<gene>
    <name evidence="3" type="ORF">BAR1_09305</name>
</gene>
<evidence type="ECO:0000313" key="3">
    <source>
        <dbReference type="EMBL" id="AXX98109.1"/>
    </source>
</evidence>
<evidence type="ECO:0000313" key="4">
    <source>
        <dbReference type="Proteomes" id="UP000261704"/>
    </source>
</evidence>
<dbReference type="AlphaFoldDB" id="A0A347UGY1"/>
<feature type="region of interest" description="Disordered" evidence="1">
    <location>
        <begin position="76"/>
        <end position="128"/>
    </location>
</feature>
<dbReference type="OrthoDB" id="7869758at2"/>
<dbReference type="RefSeq" id="WP_118942765.1">
    <property type="nucleotide sequence ID" value="NZ_CP032125.1"/>
</dbReference>
<feature type="signal peptide" evidence="2">
    <location>
        <begin position="1"/>
        <end position="21"/>
    </location>
</feature>
<keyword evidence="4" id="KW-1185">Reference proteome</keyword>
<proteinExistence type="predicted"/>
<dbReference type="KEGG" id="pamo:BAR1_09305"/>
<feature type="chain" id="PRO_5016957407" evidence="2">
    <location>
        <begin position="22"/>
        <end position="128"/>
    </location>
</feature>
<evidence type="ECO:0000256" key="2">
    <source>
        <dbReference type="SAM" id="SignalP"/>
    </source>
</evidence>
<reference evidence="3 4" key="1">
    <citation type="submission" date="2018-09" db="EMBL/GenBank/DDBJ databases">
        <title>Profundibacter amoris BAR1 gen. nov., sp. nov., a new member of the Roseobacter clade isolated at Lokis Castle Vent Field on the Arctic Mid-Oceanic Ridge.</title>
        <authorList>
            <person name="Le Moine Bauer S."/>
            <person name="Sjoeberg A.G."/>
            <person name="L'Haridon S."/>
            <person name="Stokke R."/>
            <person name="Roalkvam I."/>
            <person name="Steen I.H."/>
            <person name="Dahle H."/>
        </authorList>
    </citation>
    <scope>NUCLEOTIDE SEQUENCE [LARGE SCALE GENOMIC DNA]</scope>
    <source>
        <strain evidence="3 4">BAR1</strain>
    </source>
</reference>
<keyword evidence="2" id="KW-0732">Signal</keyword>
<evidence type="ECO:0000256" key="1">
    <source>
        <dbReference type="SAM" id="MobiDB-lite"/>
    </source>
</evidence>
<feature type="compositionally biased region" description="Low complexity" evidence="1">
    <location>
        <begin position="88"/>
        <end position="100"/>
    </location>
</feature>
<organism evidence="3 4">
    <name type="scientific">Profundibacter amoris</name>
    <dbReference type="NCBI Taxonomy" id="2171755"/>
    <lineage>
        <taxon>Bacteria</taxon>
        <taxon>Pseudomonadati</taxon>
        <taxon>Pseudomonadota</taxon>
        <taxon>Alphaproteobacteria</taxon>
        <taxon>Rhodobacterales</taxon>
        <taxon>Paracoccaceae</taxon>
        <taxon>Profundibacter</taxon>
    </lineage>
</organism>
<feature type="compositionally biased region" description="Gly residues" evidence="1">
    <location>
        <begin position="101"/>
        <end position="128"/>
    </location>
</feature>
<sequence length="128" mass="13054">MKHAMVWTFILLLGWASPALAQTDVTAPAVQMLQGEGYKVSEVRRTWLGRILIVAKKGQILREVVLNRRSGAILNDQVFNASPDSNMPSDPTGMDTPDPGDMGGPGGGNGPGGGPGGPGGGGSGPGGF</sequence>
<feature type="compositionally biased region" description="Polar residues" evidence="1">
    <location>
        <begin position="77"/>
        <end position="87"/>
    </location>
</feature>
<name>A0A347UGY1_9RHOB</name>